<dbReference type="InterPro" id="IPR035979">
    <property type="entry name" value="RBD_domain_sf"/>
</dbReference>
<keyword evidence="1 2" id="KW-0694">RNA-binding</keyword>
<feature type="compositionally biased region" description="Polar residues" evidence="3">
    <location>
        <begin position="487"/>
        <end position="501"/>
    </location>
</feature>
<dbReference type="GO" id="GO:0003723">
    <property type="term" value="F:RNA binding"/>
    <property type="evidence" value="ECO:0007669"/>
    <property type="project" value="UniProtKB-UniRule"/>
</dbReference>
<feature type="compositionally biased region" description="Basic residues" evidence="3">
    <location>
        <begin position="957"/>
        <end position="969"/>
    </location>
</feature>
<evidence type="ECO:0000313" key="5">
    <source>
        <dbReference type="EMBL" id="RZF42976.1"/>
    </source>
</evidence>
<proteinExistence type="predicted"/>
<dbReference type="PANTHER" id="PTHR12484:SF4">
    <property type="entry name" value="A-KINASE ANCHOR PROTEIN 17A"/>
    <property type="match status" value="1"/>
</dbReference>
<evidence type="ECO:0000313" key="6">
    <source>
        <dbReference type="Proteomes" id="UP000291343"/>
    </source>
</evidence>
<feature type="compositionally biased region" description="Basic residues" evidence="3">
    <location>
        <begin position="849"/>
        <end position="867"/>
    </location>
</feature>
<feature type="compositionally biased region" description="Basic and acidic residues" evidence="3">
    <location>
        <begin position="1001"/>
        <end position="1030"/>
    </location>
</feature>
<dbReference type="OrthoDB" id="1918237at2759"/>
<evidence type="ECO:0000256" key="1">
    <source>
        <dbReference type="ARBA" id="ARBA00022884"/>
    </source>
</evidence>
<sequence>MNVIQACSDTSDVSSLFAPNKLYLKPIARLNISVQIPTMKLPGKTISNTEVMDKLKYWAVPDEFITLKVSKSTLEFIRFEAEIESRGKLSAVLARLDGRSIKISGFREALKVRAAEAPPDFPTRHAWDSYFRDAKHMNEMKPGERPDTIKLSNLPCKWFASRTDPSKPSEYILKKVFEQFGEVRCVDIPLVDPYRRRMKSQIAGISMFSHSQSAVFDAFVQFNEYVAFMKAMDALRGMKLVHMEEPGQAFSASIKVDFDKTKHMSDTMIKRRRAEREKLITEDNEREEEERRKAEKAEKEREAERLKLQKEEDDKLQRRREREKKRKLRQLEKMRAKEAQVMNEKIASEERLLIMAQRKLETIRLLGELFKKVEEDAELKLQEKTGSSSKSKAYKGSYTRTQDDIAMLKELEMKQKLVKKLKMEREKKSKSKSSLGSGANPLETSQPILATSSISSNTSSGSSLLSISDGDIEDLLDKDKVLKSQNTNRQNAITNPMAPQQQGGGVGPMHPHFGMAPNQWYHPFDGGRGGGHFGFPFGRMPAHPQMMMDGRGRGFFPRRGRGFRWPRFPQRGRGGFFHPAYMDPSYMDVNQQYFKYFQKLTHGRRSSRSRSRSRSYSRSRSRSRRRSWSSRSSRSRSRSRRRSRSWSHSRSRSRSRSRRSRSRSRSRSSRKHSRSRSRSRSPRKHSKSPRKHSRSRSRSSRKRSRSPRKRGSWSRSSSRSHHRGNSRAWSSHSKSPAADSKVQHQSGSEAKNEKGSSPKAPVQDSISPKPAAVARKSKSRSPSLSRHRSRSWDRTRKSNSDNKVGSNSKLGLADSTTDNQDRAQKPSDNDDTATLNMPAPVNEGTTEKKQHHKKSKGSKKKSKKEKKDRKDKTKSRHDELAEKSEENDKQDASSSNKGERKKVPAVPLKRPKYNVGAGGRETEQGNVGEGSSSEQKSTDEKKRRISPIRFPIESKVVKPHSPSRSRDRRRSSSLERRGNVAERHSDFADRRGNVAEGHGSFAEKHGNVAKRRDNVAKRLEREERTNKRLEPQPLHNRLRTSEKTDSFRSASSRRRR</sequence>
<dbReference type="InterPro" id="IPR056852">
    <property type="entry name" value="AK17A/B"/>
</dbReference>
<feature type="region of interest" description="Disordered" evidence="3">
    <location>
        <begin position="487"/>
        <end position="507"/>
    </location>
</feature>
<feature type="compositionally biased region" description="Polar residues" evidence="3">
    <location>
        <begin position="801"/>
        <end position="818"/>
    </location>
</feature>
<feature type="region of interest" description="Disordered" evidence="3">
    <location>
        <begin position="421"/>
        <end position="446"/>
    </location>
</feature>
<evidence type="ECO:0000256" key="3">
    <source>
        <dbReference type="SAM" id="MobiDB-lite"/>
    </source>
</evidence>
<comment type="caution">
    <text evidence="5">The sequence shown here is derived from an EMBL/GenBank/DDBJ whole genome shotgun (WGS) entry which is preliminary data.</text>
</comment>
<dbReference type="PANTHER" id="PTHR12484">
    <property type="entry name" value="B-LYMPHOCYTE ANTIGEN-RELATED"/>
    <property type="match status" value="1"/>
</dbReference>
<dbReference type="InterPro" id="IPR000504">
    <property type="entry name" value="RRM_dom"/>
</dbReference>
<feature type="region of interest" description="Disordered" evidence="3">
    <location>
        <begin position="267"/>
        <end position="306"/>
    </location>
</feature>
<feature type="region of interest" description="Disordered" evidence="3">
    <location>
        <begin position="312"/>
        <end position="331"/>
    </location>
</feature>
<organism evidence="5 6">
    <name type="scientific">Laodelphax striatellus</name>
    <name type="common">Small brown planthopper</name>
    <name type="synonym">Delphax striatella</name>
    <dbReference type="NCBI Taxonomy" id="195883"/>
    <lineage>
        <taxon>Eukaryota</taxon>
        <taxon>Metazoa</taxon>
        <taxon>Ecdysozoa</taxon>
        <taxon>Arthropoda</taxon>
        <taxon>Hexapoda</taxon>
        <taxon>Insecta</taxon>
        <taxon>Pterygota</taxon>
        <taxon>Neoptera</taxon>
        <taxon>Paraneoptera</taxon>
        <taxon>Hemiptera</taxon>
        <taxon>Auchenorrhyncha</taxon>
        <taxon>Fulgoroidea</taxon>
        <taxon>Delphacidae</taxon>
        <taxon>Criomorphinae</taxon>
        <taxon>Laodelphax</taxon>
    </lineage>
</organism>
<feature type="compositionally biased region" description="Basic and acidic residues" evidence="3">
    <location>
        <begin position="868"/>
        <end position="902"/>
    </location>
</feature>
<protein>
    <recommendedName>
        <fullName evidence="4">RRM domain-containing protein</fullName>
    </recommendedName>
</protein>
<dbReference type="STRING" id="195883.A0A482XB56"/>
<gene>
    <name evidence="5" type="ORF">LSTR_LSTR013302</name>
</gene>
<feature type="compositionally biased region" description="Basic residues" evidence="3">
    <location>
        <begin position="317"/>
        <end position="328"/>
    </location>
</feature>
<dbReference type="CDD" id="cd12264">
    <property type="entry name" value="RRM_AKAP17A"/>
    <property type="match status" value="1"/>
</dbReference>
<feature type="domain" description="RRM" evidence="4">
    <location>
        <begin position="147"/>
        <end position="261"/>
    </location>
</feature>
<feature type="region of interest" description="Disordered" evidence="3">
    <location>
        <begin position="600"/>
        <end position="1056"/>
    </location>
</feature>
<feature type="compositionally biased region" description="Basic residues" evidence="3">
    <location>
        <begin position="775"/>
        <end position="789"/>
    </location>
</feature>
<evidence type="ECO:0000256" key="2">
    <source>
        <dbReference type="PROSITE-ProRule" id="PRU00176"/>
    </source>
</evidence>
<feature type="compositionally biased region" description="Basic and acidic residues" evidence="3">
    <location>
        <begin position="790"/>
        <end position="800"/>
    </location>
</feature>
<dbReference type="SUPFAM" id="SSF54928">
    <property type="entry name" value="RNA-binding domain, RBD"/>
    <property type="match status" value="1"/>
</dbReference>
<dbReference type="EMBL" id="QKKF02013613">
    <property type="protein sequence ID" value="RZF42976.1"/>
    <property type="molecule type" value="Genomic_DNA"/>
</dbReference>
<dbReference type="InParanoid" id="A0A482XB56"/>
<feature type="compositionally biased region" description="Basic residues" evidence="3">
    <location>
        <begin position="601"/>
        <end position="725"/>
    </location>
</feature>
<accession>A0A482XB56</accession>
<dbReference type="AlphaFoldDB" id="A0A482XB56"/>
<dbReference type="PROSITE" id="PS50102">
    <property type="entry name" value="RRM"/>
    <property type="match status" value="1"/>
</dbReference>
<feature type="compositionally biased region" description="Basic and acidic residues" evidence="3">
    <location>
        <begin position="970"/>
        <end position="993"/>
    </location>
</feature>
<dbReference type="Pfam" id="PF25015">
    <property type="entry name" value="RBD_AKAP-17A"/>
    <property type="match status" value="1"/>
</dbReference>
<reference evidence="5 6" key="1">
    <citation type="journal article" date="2017" name="Gigascience">
        <title>Genome sequence of the small brown planthopper, Laodelphax striatellus.</title>
        <authorList>
            <person name="Zhu J."/>
            <person name="Jiang F."/>
            <person name="Wang X."/>
            <person name="Yang P."/>
            <person name="Bao Y."/>
            <person name="Zhao W."/>
            <person name="Wang W."/>
            <person name="Lu H."/>
            <person name="Wang Q."/>
            <person name="Cui N."/>
            <person name="Li J."/>
            <person name="Chen X."/>
            <person name="Luo L."/>
            <person name="Yu J."/>
            <person name="Kang L."/>
            <person name="Cui F."/>
        </authorList>
    </citation>
    <scope>NUCLEOTIDE SEQUENCE [LARGE SCALE GENOMIC DNA]</scope>
    <source>
        <strain evidence="5">Lst14</strain>
    </source>
</reference>
<evidence type="ECO:0000259" key="4">
    <source>
        <dbReference type="PROSITE" id="PS50102"/>
    </source>
</evidence>
<dbReference type="Proteomes" id="UP000291343">
    <property type="component" value="Unassembled WGS sequence"/>
</dbReference>
<feature type="compositionally biased region" description="Basic and acidic residues" evidence="3">
    <location>
        <begin position="819"/>
        <end position="828"/>
    </location>
</feature>
<name>A0A482XB56_LAOST</name>
<keyword evidence="6" id="KW-1185">Reference proteome</keyword>